<dbReference type="InterPro" id="IPR052124">
    <property type="entry name" value="Rab9_kelch_effector"/>
</dbReference>
<evidence type="ECO:0000313" key="6">
    <source>
        <dbReference type="Proteomes" id="UP001178507"/>
    </source>
</evidence>
<dbReference type="SUPFAM" id="SSF50965">
    <property type="entry name" value="Galactose oxidase, central domain"/>
    <property type="match status" value="1"/>
</dbReference>
<evidence type="ECO:0000256" key="4">
    <source>
        <dbReference type="SAM" id="SignalP"/>
    </source>
</evidence>
<dbReference type="InterPro" id="IPR011043">
    <property type="entry name" value="Gal_Oxase/kelch_b-propeller"/>
</dbReference>
<keyword evidence="6" id="KW-1185">Reference proteome</keyword>
<feature type="signal peptide" evidence="4">
    <location>
        <begin position="1"/>
        <end position="28"/>
    </location>
</feature>
<dbReference type="SUPFAM" id="SSF117281">
    <property type="entry name" value="Kelch motif"/>
    <property type="match status" value="1"/>
</dbReference>
<gene>
    <name evidence="5" type="ORF">EVOR1521_LOCUS19745</name>
</gene>
<evidence type="ECO:0000256" key="3">
    <source>
        <dbReference type="SAM" id="Phobius"/>
    </source>
</evidence>
<dbReference type="PANTHER" id="PTHR46647">
    <property type="entry name" value="RAB9 EFFECTOR PROTEIN WITH KELCH MOTIFS"/>
    <property type="match status" value="1"/>
</dbReference>
<keyword evidence="3" id="KW-0472">Membrane</keyword>
<comment type="caution">
    <text evidence="5">The sequence shown here is derived from an EMBL/GenBank/DDBJ whole genome shotgun (WGS) entry which is preliminary data.</text>
</comment>
<feature type="transmembrane region" description="Helical" evidence="3">
    <location>
        <begin position="552"/>
        <end position="570"/>
    </location>
</feature>
<dbReference type="Gene3D" id="2.120.10.80">
    <property type="entry name" value="Kelch-type beta propeller"/>
    <property type="match status" value="2"/>
</dbReference>
<keyword evidence="2" id="KW-0677">Repeat</keyword>
<dbReference type="EMBL" id="CAUJNA010003112">
    <property type="protein sequence ID" value="CAJ1395285.1"/>
    <property type="molecule type" value="Genomic_DNA"/>
</dbReference>
<feature type="transmembrane region" description="Helical" evidence="3">
    <location>
        <begin position="721"/>
        <end position="739"/>
    </location>
</feature>
<sequence>MRWMQAIDPLALEMPWIPLVLLLSAASGQLQLSSPFQRRHHTAVWSGEGRLYVFGGYNANRQATSDLHYYEAASDSWHQVSADAPPSPRQRHTAVWTEGLMYVFGGATDDDYLGDLFCYASLSNSWHQLSPAWTPPARHSHTAVVDPDTLRMYVFGGENAEGKLNDLYFFSDEHWQQVATFSPPSARSSHSALWSARSGGMYIFAGDGSQARLNDLWYYASGAWTQLWPKGASPKAASDTSMKAIWSEHRIYVLGGVTELGELKDFYYDPQANHWQEMSPTAPIWGFFSATATPSGTYIHTGQSMYLSLPSKRRTAASSSTSVSTTSASPASTSTLDAVRQAAAELAEGMGWASEASSNDGAAAKLQGSASLVQNGGVAALLPAGLGGGNSMGIMGMGQTSVVVTVTVLSNSSTLTGGQTSEGRTRLVADAVDVSLFQVSRGIATHLSVEDVEPIYLRLAQVEPKDTFHCAFLDGDVWRSEGVHLANATEVADYFRANGVEMEPTGVWCATTHLSIFGVLEELLDCTNLHVLSPDGLAQIGDSEWRLRTPAMSFWLLLAFLLKLVFFGIAQDAKFARDKLWHDELFLTELSPVRTRCWPGCGSRHAAAQQARAVRPLHQKLQEALLCQNTLRAAARQHRIHSSTIEAHIWGRRGWVQGSLAQKSPSLKKLTLEMEKTLPWAFEATCSSRCFRCWSTCLAVHPVLELLHWDLHVSAAKRAKLALDSVLGALAFVALFFTWEGSAVVFQGDACPVEQGSILWYVFVSCSAILLNALPCSCMHSLARRQFAREWPDRSWQLKVRSCWDFGFWALGMCLTTCHVMMILAILANLQVEHEWKWMISLAVVLARKLILVPFLACVLSLVPDLLPDDGQVSKKFGLDMQLQSDTAGPRGRWHEKVEELAGRGISVRQLLDFYSHLGQDVMPHFDPARSTTHDVVRQAIIPLSLRLRHCCAFEILPEDAPGLVCSVFGADGGSKPWKVDTACRAKGSGQVWVVEDLFQEEGLLFRLGSCSAHLSSSEFWNGFKGELRLGDDESVALCIVRRSTASLAACSTQVSTLQGEAVQINLDMEELSPKTVSLPYSSHIGDASRDKFERGSTGFAYSTVVNPEPQLATRMVTHNWTNSFVFLLAAIFADALHLETYEHIAQLLAKRRLDQLAERLKRAKRLGAPYWVCAFSVNQHAGICSRPPAADSTGIPIAACTCDTLKHFDGDLSEMNKFDDMMAYLKRELREVSNRTQEGVRLQQVVAMDVDFTLLTRVWCIGELAEGKQLHLIQAIKVHSSTSQHACLDQILQLDVAKAQASYPADKELVLSKIDDTQAFNKGLQNLLLHRLDNFLGRSVAPNCLDDVLLAALTVI</sequence>
<organism evidence="5 6">
    <name type="scientific">Effrenium voratum</name>
    <dbReference type="NCBI Taxonomy" id="2562239"/>
    <lineage>
        <taxon>Eukaryota</taxon>
        <taxon>Sar</taxon>
        <taxon>Alveolata</taxon>
        <taxon>Dinophyceae</taxon>
        <taxon>Suessiales</taxon>
        <taxon>Symbiodiniaceae</taxon>
        <taxon>Effrenium</taxon>
    </lineage>
</organism>
<name>A0AA36N1S6_9DINO</name>
<keyword evidence="3" id="KW-1133">Transmembrane helix</keyword>
<keyword evidence="3" id="KW-0812">Transmembrane</keyword>
<keyword evidence="4" id="KW-0732">Signal</keyword>
<evidence type="ECO:0000256" key="2">
    <source>
        <dbReference type="ARBA" id="ARBA00022737"/>
    </source>
</evidence>
<dbReference type="Proteomes" id="UP001178507">
    <property type="component" value="Unassembled WGS sequence"/>
</dbReference>
<dbReference type="Pfam" id="PF24681">
    <property type="entry name" value="Kelch_KLHDC2_KLHL20_DRC7"/>
    <property type="match status" value="2"/>
</dbReference>
<reference evidence="5" key="1">
    <citation type="submission" date="2023-08" db="EMBL/GenBank/DDBJ databases">
        <authorList>
            <person name="Chen Y."/>
            <person name="Shah S."/>
            <person name="Dougan E. K."/>
            <person name="Thang M."/>
            <person name="Chan C."/>
        </authorList>
    </citation>
    <scope>NUCLEOTIDE SEQUENCE</scope>
</reference>
<feature type="chain" id="PRO_5041359429" evidence="4">
    <location>
        <begin position="29"/>
        <end position="1357"/>
    </location>
</feature>
<protein>
    <submittedName>
        <fullName evidence="5">Uncharacterized protein</fullName>
    </submittedName>
</protein>
<dbReference type="PANTHER" id="PTHR46647:SF1">
    <property type="entry name" value="RAB9 EFFECTOR PROTEIN WITH KELCH MOTIFS"/>
    <property type="match status" value="1"/>
</dbReference>
<evidence type="ECO:0000313" key="5">
    <source>
        <dbReference type="EMBL" id="CAJ1395285.1"/>
    </source>
</evidence>
<proteinExistence type="predicted"/>
<dbReference type="InterPro" id="IPR015915">
    <property type="entry name" value="Kelch-typ_b-propeller"/>
</dbReference>
<accession>A0AA36N1S6</accession>
<feature type="transmembrane region" description="Helical" evidence="3">
    <location>
        <begin position="759"/>
        <end position="782"/>
    </location>
</feature>
<keyword evidence="1" id="KW-0880">Kelch repeat</keyword>
<evidence type="ECO:0000256" key="1">
    <source>
        <dbReference type="ARBA" id="ARBA00022441"/>
    </source>
</evidence>
<feature type="transmembrane region" description="Helical" evidence="3">
    <location>
        <begin position="803"/>
        <end position="828"/>
    </location>
</feature>